<evidence type="ECO:0000313" key="5">
    <source>
        <dbReference type="Proteomes" id="UP001396334"/>
    </source>
</evidence>
<evidence type="ECO:0000313" key="4">
    <source>
        <dbReference type="EMBL" id="KAK8999142.1"/>
    </source>
</evidence>
<sequence>MHHISRNDNKVDGLAKMFRYSILDNQSFDVPPDMILAFSISGLIRKFGSNLTKVMLRVEILKAVDAEDGNGEISKVTWRIQNFSSFKKGQRLCSEHFSVDGNKWLLRIYPKGNNVDHLSIYLCVADPATLPSGWSRFAQVGFAVIDQIDRTNSITRVTTHEFKATESTSWGYPSFLALSELEDPKRGYLLNDACLVEAYISTDTTQGLISHELILETDSDKHETKEADGVKAAIDNQTTLKTKTAIEPEEDMNTFFSNLESKLSSFKTLVSQEEAKAALAKLDEAMNMTPVEFYNSGKFSPLKQAFKILASFNYSYTTLTIEQKKELLAMEESLNELADRAAKAVEDKSHLTEKESMKLTVTHNLDRNLVRYKEVESKVKQVEQKLAAFHEQVEEAQKERENMLAEQKGIFRSSKKMQMELEALEKKWAEYEAKAEAAEKEEKTVEAEWGRRKDFISSIKGKI</sequence>
<keyword evidence="5" id="KW-1185">Reference proteome</keyword>
<dbReference type="Proteomes" id="UP001396334">
    <property type="component" value="Unassembled WGS sequence"/>
</dbReference>
<dbReference type="EMBL" id="JBBPBN010000040">
    <property type="protein sequence ID" value="KAK8999142.1"/>
    <property type="molecule type" value="Genomic_DNA"/>
</dbReference>
<dbReference type="InterPro" id="IPR008974">
    <property type="entry name" value="TRAF-like"/>
</dbReference>
<dbReference type="PROSITE" id="PS50144">
    <property type="entry name" value="MATH"/>
    <property type="match status" value="1"/>
</dbReference>
<evidence type="ECO:0000256" key="2">
    <source>
        <dbReference type="SAM" id="Coils"/>
    </source>
</evidence>
<proteinExistence type="predicted"/>
<protein>
    <recommendedName>
        <fullName evidence="3">MATH domain-containing protein</fullName>
    </recommendedName>
</protein>
<keyword evidence="1 2" id="KW-0175">Coiled coil</keyword>
<dbReference type="Pfam" id="PF22486">
    <property type="entry name" value="MATH_2"/>
    <property type="match status" value="1"/>
</dbReference>
<dbReference type="SUPFAM" id="SSF49599">
    <property type="entry name" value="TRAF domain-like"/>
    <property type="match status" value="1"/>
</dbReference>
<comment type="caution">
    <text evidence="4">The sequence shown here is derived from an EMBL/GenBank/DDBJ whole genome shotgun (WGS) entry which is preliminary data.</text>
</comment>
<dbReference type="CDD" id="cd00121">
    <property type="entry name" value="MATH"/>
    <property type="match status" value="1"/>
</dbReference>
<dbReference type="PANTHER" id="PTHR46236:SF35">
    <property type="entry name" value="MATH DOMAIN-CONTAINING PROTEIN"/>
    <property type="match status" value="1"/>
</dbReference>
<name>A0ABR2QEM2_9ROSI</name>
<organism evidence="4 5">
    <name type="scientific">Hibiscus sabdariffa</name>
    <name type="common">roselle</name>
    <dbReference type="NCBI Taxonomy" id="183260"/>
    <lineage>
        <taxon>Eukaryota</taxon>
        <taxon>Viridiplantae</taxon>
        <taxon>Streptophyta</taxon>
        <taxon>Embryophyta</taxon>
        <taxon>Tracheophyta</taxon>
        <taxon>Spermatophyta</taxon>
        <taxon>Magnoliopsida</taxon>
        <taxon>eudicotyledons</taxon>
        <taxon>Gunneridae</taxon>
        <taxon>Pentapetalae</taxon>
        <taxon>rosids</taxon>
        <taxon>malvids</taxon>
        <taxon>Malvales</taxon>
        <taxon>Malvaceae</taxon>
        <taxon>Malvoideae</taxon>
        <taxon>Hibiscus</taxon>
    </lineage>
</organism>
<evidence type="ECO:0000256" key="1">
    <source>
        <dbReference type="ARBA" id="ARBA00023054"/>
    </source>
</evidence>
<evidence type="ECO:0000259" key="3">
    <source>
        <dbReference type="PROSITE" id="PS50144"/>
    </source>
</evidence>
<dbReference type="SMART" id="SM00061">
    <property type="entry name" value="MATH"/>
    <property type="match status" value="1"/>
</dbReference>
<dbReference type="Gene3D" id="2.60.210.10">
    <property type="entry name" value="Apoptosis, Tumor Necrosis Factor Receptor Associated Protein 2, Chain A"/>
    <property type="match status" value="1"/>
</dbReference>
<dbReference type="InterPro" id="IPR050804">
    <property type="entry name" value="MCC"/>
</dbReference>
<dbReference type="InterPro" id="IPR002083">
    <property type="entry name" value="MATH/TRAF_dom"/>
</dbReference>
<dbReference type="PANTHER" id="PTHR46236">
    <property type="entry name" value="TRAF-LIKE SUPERFAMILY PROTEIN"/>
    <property type="match status" value="1"/>
</dbReference>
<reference evidence="4 5" key="1">
    <citation type="journal article" date="2024" name="G3 (Bethesda)">
        <title>Genome assembly of Hibiscus sabdariffa L. provides insights into metabolisms of medicinal natural products.</title>
        <authorList>
            <person name="Kim T."/>
        </authorList>
    </citation>
    <scope>NUCLEOTIDE SEQUENCE [LARGE SCALE GENOMIC DNA]</scope>
    <source>
        <strain evidence="4">TK-2024</strain>
        <tissue evidence="4">Old leaves</tissue>
    </source>
</reference>
<accession>A0ABR2QEM2</accession>
<gene>
    <name evidence="4" type="ORF">V6N11_070319</name>
</gene>
<feature type="coiled-coil region" evidence="2">
    <location>
        <begin position="327"/>
        <end position="448"/>
    </location>
</feature>
<feature type="domain" description="MATH" evidence="3">
    <location>
        <begin position="73"/>
        <end position="200"/>
    </location>
</feature>